<comment type="caution">
    <text evidence="3">The sequence shown here is derived from an EMBL/GenBank/DDBJ whole genome shotgun (WGS) entry which is preliminary data.</text>
</comment>
<comment type="similarity">
    <text evidence="1">Belongs to the enoyl-CoA hydratase/isomerase family.</text>
</comment>
<organism evidence="3 4">
    <name type="scientific">Rhodothalassium salexigens DSM 2132</name>
    <dbReference type="NCBI Taxonomy" id="1188247"/>
    <lineage>
        <taxon>Bacteria</taxon>
        <taxon>Pseudomonadati</taxon>
        <taxon>Pseudomonadota</taxon>
        <taxon>Alphaproteobacteria</taxon>
        <taxon>Rhodothalassiales</taxon>
        <taxon>Rhodothalassiaceae</taxon>
        <taxon>Rhodothalassium</taxon>
    </lineage>
</organism>
<evidence type="ECO:0000313" key="3">
    <source>
        <dbReference type="EMBL" id="TCP33975.1"/>
    </source>
</evidence>
<dbReference type="Gene3D" id="3.90.226.10">
    <property type="entry name" value="2-enoyl-CoA Hydratase, Chain A, domain 1"/>
    <property type="match status" value="1"/>
</dbReference>
<dbReference type="InterPro" id="IPR001753">
    <property type="entry name" value="Enoyl-CoA_hydra/iso"/>
</dbReference>
<name>A0A4R2PJ57_RHOSA</name>
<dbReference type="Pfam" id="PF00378">
    <property type="entry name" value="ECH_1"/>
    <property type="match status" value="1"/>
</dbReference>
<dbReference type="PANTHER" id="PTHR11941">
    <property type="entry name" value="ENOYL-COA HYDRATASE-RELATED"/>
    <property type="match status" value="1"/>
</dbReference>
<dbReference type="EMBL" id="SLXO01000006">
    <property type="protein sequence ID" value="TCP33975.1"/>
    <property type="molecule type" value="Genomic_DNA"/>
</dbReference>
<dbReference type="AlphaFoldDB" id="A0A4R2PJ57"/>
<keyword evidence="2" id="KW-0456">Lyase</keyword>
<dbReference type="Gene3D" id="1.10.12.10">
    <property type="entry name" value="Lyase 2-enoyl-coa Hydratase, Chain A, domain 2"/>
    <property type="match status" value="1"/>
</dbReference>
<sequence>MVATLRLEIDAPAARLVYDRPAMKNAFSREMWAAVPDLVAEAAAAPGVRALVLASATPGIFAAGADLAEFEAFRDDPAGAAANQRAIRDAGRAVAGCPVPVIAAIDGPCIGGGYILAGAADIRLASDRARFGFPPAKLGLLYNYEDLVRLVDLIGPGQAKRLLFTARQVDADEALRIGLVDECAPTDAFDARLDALVGEIAGLSAASVRVSKAQVDAALAGQRAETQAIVDSFVTMHQGADHGEGLAAFREKRRPRF</sequence>
<dbReference type="PANTHER" id="PTHR11941:SF54">
    <property type="entry name" value="ENOYL-COA HYDRATASE, MITOCHONDRIAL"/>
    <property type="match status" value="1"/>
</dbReference>
<protein>
    <submittedName>
        <fullName evidence="3">Enoyl-CoA hydratase/carnithine racemase</fullName>
    </submittedName>
</protein>
<evidence type="ECO:0000256" key="1">
    <source>
        <dbReference type="ARBA" id="ARBA00005254"/>
    </source>
</evidence>
<dbReference type="InParanoid" id="A0A4R2PJ57"/>
<dbReference type="Proteomes" id="UP000295399">
    <property type="component" value="Unassembled WGS sequence"/>
</dbReference>
<gene>
    <name evidence="3" type="ORF">EV659_106133</name>
</gene>
<proteinExistence type="inferred from homology"/>
<dbReference type="OrthoDB" id="9802898at2"/>
<accession>A0A4R2PJ57</accession>
<dbReference type="SUPFAM" id="SSF52096">
    <property type="entry name" value="ClpP/crotonase"/>
    <property type="match status" value="1"/>
</dbReference>
<evidence type="ECO:0000313" key="4">
    <source>
        <dbReference type="Proteomes" id="UP000295399"/>
    </source>
</evidence>
<dbReference type="RefSeq" id="WP_132708640.1">
    <property type="nucleotide sequence ID" value="NZ_JACIGF010000006.1"/>
</dbReference>
<dbReference type="CDD" id="cd06558">
    <property type="entry name" value="crotonase-like"/>
    <property type="match status" value="1"/>
</dbReference>
<dbReference type="InterPro" id="IPR029045">
    <property type="entry name" value="ClpP/crotonase-like_dom_sf"/>
</dbReference>
<dbReference type="GO" id="GO:0016829">
    <property type="term" value="F:lyase activity"/>
    <property type="evidence" value="ECO:0007669"/>
    <property type="project" value="UniProtKB-KW"/>
</dbReference>
<keyword evidence="4" id="KW-1185">Reference proteome</keyword>
<dbReference type="InterPro" id="IPR014748">
    <property type="entry name" value="Enoyl-CoA_hydra_C"/>
</dbReference>
<evidence type="ECO:0000256" key="2">
    <source>
        <dbReference type="ARBA" id="ARBA00023239"/>
    </source>
</evidence>
<dbReference type="GO" id="GO:0006635">
    <property type="term" value="P:fatty acid beta-oxidation"/>
    <property type="evidence" value="ECO:0007669"/>
    <property type="project" value="TreeGrafter"/>
</dbReference>
<reference evidence="3 4" key="1">
    <citation type="submission" date="2019-03" db="EMBL/GenBank/DDBJ databases">
        <title>Genomic Encyclopedia of Type Strains, Phase IV (KMG-IV): sequencing the most valuable type-strain genomes for metagenomic binning, comparative biology and taxonomic classification.</title>
        <authorList>
            <person name="Goeker M."/>
        </authorList>
    </citation>
    <scope>NUCLEOTIDE SEQUENCE [LARGE SCALE GENOMIC DNA]</scope>
    <source>
        <strain evidence="3 4">DSM 2132</strain>
    </source>
</reference>